<comment type="subcellular location">
    <subcellularLocation>
        <location evidence="10">Cell inner membrane</location>
        <topology evidence="10">Multi-pass membrane protein</topology>
    </subcellularLocation>
    <subcellularLocation>
        <location evidence="1">Cell membrane</location>
        <topology evidence="1">Multi-pass membrane protein</topology>
    </subcellularLocation>
</comment>
<keyword evidence="9 10" id="KW-0407">Ion channel</keyword>
<evidence type="ECO:0000256" key="8">
    <source>
        <dbReference type="ARBA" id="ARBA00023136"/>
    </source>
</evidence>
<dbReference type="InterPro" id="IPR001185">
    <property type="entry name" value="MS_channel"/>
</dbReference>
<keyword evidence="8 10" id="KW-0472">Membrane</keyword>
<dbReference type="Pfam" id="PF01741">
    <property type="entry name" value="MscL"/>
    <property type="match status" value="1"/>
</dbReference>
<keyword evidence="6 10" id="KW-1133">Transmembrane helix</keyword>
<dbReference type="InterPro" id="IPR036019">
    <property type="entry name" value="MscL_channel"/>
</dbReference>
<dbReference type="AlphaFoldDB" id="S9QAE5"/>
<keyword evidence="3 10" id="KW-0813">Transport</keyword>
<evidence type="ECO:0000256" key="1">
    <source>
        <dbReference type="ARBA" id="ARBA00004651"/>
    </source>
</evidence>
<dbReference type="Gene3D" id="1.10.1200.120">
    <property type="entry name" value="Large-conductance mechanosensitive channel, MscL, domain 1"/>
    <property type="match status" value="1"/>
</dbReference>
<dbReference type="Proteomes" id="UP000015347">
    <property type="component" value="Unassembled WGS sequence"/>
</dbReference>
<reference evidence="12" key="1">
    <citation type="journal article" date="2014" name="Stand. Genomic Sci.">
        <title>Genome sequence of the exopolysaccharide-producing Salipiger mucosus type strain (DSM 16094(T)), a moderately halophilic member of the Roseobacter clade.</title>
        <authorList>
            <person name="Riedel T."/>
            <person name="Spring S."/>
            <person name="Fiebig A."/>
            <person name="Petersen J."/>
            <person name="Kyrpides N.C."/>
            <person name="Goker M."/>
            <person name="Klenk H.P."/>
        </authorList>
    </citation>
    <scope>NUCLEOTIDE SEQUENCE [LARGE SCALE GENOMIC DNA]</scope>
    <source>
        <strain evidence="12">DSM 16094</strain>
    </source>
</reference>
<keyword evidence="7 10" id="KW-0406">Ion transport</keyword>
<evidence type="ECO:0000256" key="10">
    <source>
        <dbReference type="HAMAP-Rule" id="MF_00115"/>
    </source>
</evidence>
<evidence type="ECO:0000313" key="12">
    <source>
        <dbReference type="Proteomes" id="UP000015347"/>
    </source>
</evidence>
<accession>S9QAE5</accession>
<dbReference type="HOGENOM" id="CLU_095787_0_1_5"/>
<evidence type="ECO:0000256" key="2">
    <source>
        <dbReference type="ARBA" id="ARBA00007254"/>
    </source>
</evidence>
<dbReference type="PRINTS" id="PR01264">
    <property type="entry name" value="MECHCHANNEL"/>
</dbReference>
<comment type="function">
    <text evidence="10">Channel that opens in response to stretch forces in the membrane lipid bilayer. May participate in the regulation of osmotic pressure changes within the cell.</text>
</comment>
<comment type="similarity">
    <text evidence="2 10">Belongs to the MscL family.</text>
</comment>
<evidence type="ECO:0000256" key="7">
    <source>
        <dbReference type="ARBA" id="ARBA00023065"/>
    </source>
</evidence>
<feature type="transmembrane region" description="Helical" evidence="10">
    <location>
        <begin position="106"/>
        <end position="128"/>
    </location>
</feature>
<dbReference type="GO" id="GO:0005886">
    <property type="term" value="C:plasma membrane"/>
    <property type="evidence" value="ECO:0007669"/>
    <property type="project" value="UniProtKB-SubCell"/>
</dbReference>
<evidence type="ECO:0000256" key="4">
    <source>
        <dbReference type="ARBA" id="ARBA00022475"/>
    </source>
</evidence>
<dbReference type="SUPFAM" id="SSF81330">
    <property type="entry name" value="Gated mechanosensitive channel"/>
    <property type="match status" value="1"/>
</dbReference>
<feature type="transmembrane region" description="Helical" evidence="10">
    <location>
        <begin position="44"/>
        <end position="62"/>
    </location>
</feature>
<dbReference type="PANTHER" id="PTHR30266">
    <property type="entry name" value="MECHANOSENSITIVE CHANNEL MSCL"/>
    <property type="match status" value="1"/>
</dbReference>
<keyword evidence="4 10" id="KW-1003">Cell membrane</keyword>
<dbReference type="NCBIfam" id="TIGR00220">
    <property type="entry name" value="mscL"/>
    <property type="match status" value="1"/>
</dbReference>
<organism evidence="11 12">
    <name type="scientific">Salipiger mucosus DSM 16094</name>
    <dbReference type="NCBI Taxonomy" id="1123237"/>
    <lineage>
        <taxon>Bacteria</taxon>
        <taxon>Pseudomonadati</taxon>
        <taxon>Pseudomonadota</taxon>
        <taxon>Alphaproteobacteria</taxon>
        <taxon>Rhodobacterales</taxon>
        <taxon>Roseobacteraceae</taxon>
        <taxon>Salipiger</taxon>
    </lineage>
</organism>
<evidence type="ECO:0000256" key="9">
    <source>
        <dbReference type="ARBA" id="ARBA00023303"/>
    </source>
</evidence>
<comment type="caution">
    <text evidence="11">The sequence shown here is derived from an EMBL/GenBank/DDBJ whole genome shotgun (WGS) entry which is preliminary data.</text>
</comment>
<dbReference type="NCBIfam" id="NF010557">
    <property type="entry name" value="PRK13952.1"/>
    <property type="match status" value="1"/>
</dbReference>
<feature type="transmembrane region" description="Helical" evidence="10">
    <location>
        <begin position="69"/>
        <end position="86"/>
    </location>
</feature>
<evidence type="ECO:0000256" key="5">
    <source>
        <dbReference type="ARBA" id="ARBA00022692"/>
    </source>
</evidence>
<evidence type="ECO:0000313" key="11">
    <source>
        <dbReference type="EMBL" id="EPX78351.1"/>
    </source>
</evidence>
<dbReference type="eggNOG" id="COG1970">
    <property type="taxonomic scope" value="Bacteria"/>
</dbReference>
<evidence type="ECO:0000256" key="3">
    <source>
        <dbReference type="ARBA" id="ARBA00022448"/>
    </source>
</evidence>
<dbReference type="EMBL" id="APVH01000040">
    <property type="protein sequence ID" value="EPX78351.1"/>
    <property type="molecule type" value="Genomic_DNA"/>
</dbReference>
<dbReference type="PROSITE" id="PS01327">
    <property type="entry name" value="MSCL"/>
    <property type="match status" value="1"/>
</dbReference>
<dbReference type="PANTHER" id="PTHR30266:SF2">
    <property type="entry name" value="LARGE-CONDUCTANCE MECHANOSENSITIVE CHANNEL"/>
    <property type="match status" value="1"/>
</dbReference>
<dbReference type="HAMAP" id="MF_00115">
    <property type="entry name" value="MscL"/>
    <property type="match status" value="1"/>
</dbReference>
<gene>
    <name evidence="10" type="primary">mscL</name>
    <name evidence="11" type="ORF">Salmuc_03967</name>
</gene>
<dbReference type="STRING" id="1123237.Salmuc_03967"/>
<keyword evidence="12" id="KW-1185">Reference proteome</keyword>
<name>S9QAE5_9RHOB</name>
<evidence type="ECO:0000256" key="6">
    <source>
        <dbReference type="ARBA" id="ARBA00022989"/>
    </source>
</evidence>
<sequence>MPHKAICLEMTAPSIAGGAVLSWRSGQMVQEFRDFIAKGNVMDMAVGIIVGAAFTAIVTSLVGDIINPIIALFTGGIDFSGWFYALDGNDYASLDAAKEAGAPVFAIGRFVMAVVNFLIIAFVVFMLVKMVNRVKAMAEKPDEVAPEVKTGPSQLDILIEIRDALKARD</sequence>
<dbReference type="GO" id="GO:0008381">
    <property type="term" value="F:mechanosensitive monoatomic ion channel activity"/>
    <property type="evidence" value="ECO:0007669"/>
    <property type="project" value="UniProtKB-UniRule"/>
</dbReference>
<dbReference type="InterPro" id="IPR019823">
    <property type="entry name" value="Mechanosensitive_channel_CS"/>
</dbReference>
<comment type="subunit">
    <text evidence="10">Homopentamer.</text>
</comment>
<keyword evidence="10" id="KW-0997">Cell inner membrane</keyword>
<keyword evidence="5 10" id="KW-0812">Transmembrane</keyword>
<protein>
    <recommendedName>
        <fullName evidence="10">Large-conductance mechanosensitive channel</fullName>
    </recommendedName>
</protein>
<proteinExistence type="inferred from homology"/>
<dbReference type="InterPro" id="IPR037673">
    <property type="entry name" value="MSC/AndL"/>
</dbReference>